<feature type="region of interest" description="Disordered" evidence="1">
    <location>
        <begin position="201"/>
        <end position="323"/>
    </location>
</feature>
<feature type="compositionally biased region" description="Basic and acidic residues" evidence="1">
    <location>
        <begin position="252"/>
        <end position="263"/>
    </location>
</feature>
<dbReference type="OrthoDB" id="5596616at2759"/>
<keyword evidence="3" id="KW-1185">Reference proteome</keyword>
<accession>A0A9W8CRR5</accession>
<feature type="compositionally biased region" description="Polar residues" evidence="1">
    <location>
        <begin position="81"/>
        <end position="109"/>
    </location>
</feature>
<feature type="compositionally biased region" description="Polar residues" evidence="1">
    <location>
        <begin position="210"/>
        <end position="233"/>
    </location>
</feature>
<evidence type="ECO:0000313" key="3">
    <source>
        <dbReference type="Proteomes" id="UP001149813"/>
    </source>
</evidence>
<dbReference type="EMBL" id="JANBOJ010000176">
    <property type="protein sequence ID" value="KAJ1721378.1"/>
    <property type="molecule type" value="Genomic_DNA"/>
</dbReference>
<feature type="compositionally biased region" description="Basic and acidic residues" evidence="1">
    <location>
        <begin position="271"/>
        <end position="281"/>
    </location>
</feature>
<dbReference type="Proteomes" id="UP001149813">
    <property type="component" value="Unassembled WGS sequence"/>
</dbReference>
<reference evidence="2" key="1">
    <citation type="submission" date="2022-07" db="EMBL/GenBank/DDBJ databases">
        <title>Phylogenomic reconstructions and comparative analyses of Kickxellomycotina fungi.</title>
        <authorList>
            <person name="Reynolds N.K."/>
            <person name="Stajich J.E."/>
            <person name="Barry K."/>
            <person name="Grigoriev I.V."/>
            <person name="Crous P."/>
            <person name="Smith M.E."/>
        </authorList>
    </citation>
    <scope>NUCLEOTIDE SEQUENCE</scope>
    <source>
        <strain evidence="2">NBRC 32514</strain>
    </source>
</reference>
<evidence type="ECO:0000256" key="1">
    <source>
        <dbReference type="SAM" id="MobiDB-lite"/>
    </source>
</evidence>
<feature type="region of interest" description="Disordered" evidence="1">
    <location>
        <begin position="421"/>
        <end position="459"/>
    </location>
</feature>
<feature type="compositionally biased region" description="Basic residues" evidence="1">
    <location>
        <begin position="19"/>
        <end position="28"/>
    </location>
</feature>
<sequence>MYSTYPSQHAVAAGAYHARPQRREHQRHTSASSSHTLPNLPAAIPLPATSSSKSAHTKTSSNKINAHSSSSSKAYPPNHSLTVNTSRYNDSMPNYSTSASSAMINSQSTRSHKSRDKQPQQQQQQQTQQSSYRHIGLQPLAPHQQSRDSQHYKLSKRMQHLSYPLTGGKSVSSSLPQNLDYGHHPKSAYWYSEYPHYARNSPSPPLPNDGSGSSAEGTGGNSSYYVHSSQAYHYSSPKPQPQNIYPQKQHHSSHDSRPRDNHHVYPKSPHPKAEYSRHAHNYDQQQQHISRKSNPHHQHLHQGHNQYHGSVSPSVSGTSGFPVPMSLPDTSSLPVGNSGCFMKKNRHKKVVTFANPIAEFKELPEVCSMSAPVSSALTSGSILKRNSLTHSSVAGDHGYGSSSGGGLLAYEQSLASSSTNLNGSSYYGKSRRRASSGSMHSSQTRYPTESFYGADGVDSPDYEHEPYHDSFYGNSLASYHSSYYSPYHYDSRFSLSTDYLPLNEDYAYC</sequence>
<dbReference type="AlphaFoldDB" id="A0A9W8CRR5"/>
<organism evidence="2 3">
    <name type="scientific">Coemansia erecta</name>
    <dbReference type="NCBI Taxonomy" id="147472"/>
    <lineage>
        <taxon>Eukaryota</taxon>
        <taxon>Fungi</taxon>
        <taxon>Fungi incertae sedis</taxon>
        <taxon>Zoopagomycota</taxon>
        <taxon>Kickxellomycotina</taxon>
        <taxon>Kickxellomycetes</taxon>
        <taxon>Kickxellales</taxon>
        <taxon>Kickxellaceae</taxon>
        <taxon>Coemansia</taxon>
    </lineage>
</organism>
<feature type="region of interest" description="Disordered" evidence="1">
    <location>
        <begin position="1"/>
        <end position="131"/>
    </location>
</feature>
<gene>
    <name evidence="2" type="ORF">LPJ53_004102</name>
</gene>
<feature type="compositionally biased region" description="Low complexity" evidence="1">
    <location>
        <begin position="37"/>
        <end position="80"/>
    </location>
</feature>
<feature type="compositionally biased region" description="Polar residues" evidence="1">
    <location>
        <begin position="435"/>
        <end position="447"/>
    </location>
</feature>
<evidence type="ECO:0000313" key="2">
    <source>
        <dbReference type="EMBL" id="KAJ1721378.1"/>
    </source>
</evidence>
<comment type="caution">
    <text evidence="2">The sequence shown here is derived from an EMBL/GenBank/DDBJ whole genome shotgun (WGS) entry which is preliminary data.</text>
</comment>
<feature type="compositionally biased region" description="Low complexity" evidence="1">
    <location>
        <begin position="119"/>
        <end position="129"/>
    </location>
</feature>
<name>A0A9W8CRR5_9FUNG</name>
<feature type="compositionally biased region" description="Low complexity" evidence="1">
    <location>
        <begin position="309"/>
        <end position="323"/>
    </location>
</feature>
<feature type="compositionally biased region" description="Basic residues" evidence="1">
    <location>
        <begin position="289"/>
        <end position="302"/>
    </location>
</feature>
<protein>
    <submittedName>
        <fullName evidence="2">Uncharacterized protein</fullName>
    </submittedName>
</protein>
<proteinExistence type="predicted"/>